<evidence type="ECO:0000313" key="1">
    <source>
        <dbReference type="EMBL" id="MEH0633266.1"/>
    </source>
</evidence>
<dbReference type="Proteomes" id="UP001310290">
    <property type="component" value="Unassembled WGS sequence"/>
</dbReference>
<organism evidence="1 2">
    <name type="scientific">Streptomyces bottropensis</name>
    <dbReference type="NCBI Taxonomy" id="42235"/>
    <lineage>
        <taxon>Bacteria</taxon>
        <taxon>Bacillati</taxon>
        <taxon>Actinomycetota</taxon>
        <taxon>Actinomycetes</taxon>
        <taxon>Kitasatosporales</taxon>
        <taxon>Streptomycetaceae</taxon>
        <taxon>Streptomyces</taxon>
    </lineage>
</organism>
<dbReference type="RefSeq" id="WP_020115325.1">
    <property type="nucleotide sequence ID" value="NZ_JARULZ010000001.1"/>
</dbReference>
<comment type="caution">
    <text evidence="1">The sequence shown here is derived from an EMBL/GenBank/DDBJ whole genome shotgun (WGS) entry which is preliminary data.</text>
</comment>
<protein>
    <submittedName>
        <fullName evidence="1">DUF6507 family protein</fullName>
    </submittedName>
</protein>
<dbReference type="InterPro" id="IPR045436">
    <property type="entry name" value="DUF6507"/>
</dbReference>
<dbReference type="EMBL" id="JARULZ010000001">
    <property type="protein sequence ID" value="MEH0633266.1"/>
    <property type="molecule type" value="Genomic_DNA"/>
</dbReference>
<sequence length="145" mass="14723">MTGWDISPAGVGAVISTVREAAEGMNKGITLYGGAVQGAMESAGTLSFGGEGATKTDGQASGLVAVALGEFVTGTERDVVFLPLRASNSANGAVEATNAYGAGELEQAWNAQRQATLAPDVTAFLEEARKRAYEARTPTNSGGQP</sequence>
<dbReference type="Pfam" id="PF20117">
    <property type="entry name" value="DUF6507"/>
    <property type="match status" value="1"/>
</dbReference>
<dbReference type="GeneID" id="96269766"/>
<proteinExistence type="predicted"/>
<accession>A0ABU8AHU6</accession>
<gene>
    <name evidence="1" type="ORF">QBA35_07755</name>
</gene>
<evidence type="ECO:0000313" key="2">
    <source>
        <dbReference type="Proteomes" id="UP001310290"/>
    </source>
</evidence>
<reference evidence="1" key="1">
    <citation type="submission" date="2023-04" db="EMBL/GenBank/DDBJ databases">
        <title>Genomic diversity of scab-causing Streptomyces spp. in the province of Quebec, Canada.</title>
        <authorList>
            <person name="Biessy A."/>
            <person name="Cadieux M."/>
            <person name="Ciotola M."/>
            <person name="Filion M."/>
        </authorList>
    </citation>
    <scope>NUCLEOTIDE SEQUENCE</scope>
    <source>
        <strain evidence="1">B21-115</strain>
    </source>
</reference>
<name>A0ABU8AHU6_9ACTN</name>
<keyword evidence="2" id="KW-1185">Reference proteome</keyword>